<dbReference type="PANTHER" id="PTHR21512">
    <property type="entry name" value="TRAFFICKING PROTEIN PARTICLE COMPLEX SUBUNIT 9"/>
    <property type="match status" value="1"/>
</dbReference>
<dbReference type="eggNOG" id="KOG1953">
    <property type="taxonomic scope" value="Eukaryota"/>
</dbReference>
<comment type="subcellular location">
    <subcellularLocation>
        <location evidence="1">Golgi apparatus</location>
    </subcellularLocation>
</comment>
<evidence type="ECO:0000259" key="4">
    <source>
        <dbReference type="Pfam" id="PF08626"/>
    </source>
</evidence>
<dbReference type="GO" id="GO:0005085">
    <property type="term" value="F:guanyl-nucleotide exchange factor activity"/>
    <property type="evidence" value="ECO:0007669"/>
    <property type="project" value="EnsemblFungi"/>
</dbReference>
<keyword evidence="2" id="KW-0333">Golgi apparatus</keyword>
<dbReference type="GO" id="GO:0006891">
    <property type="term" value="P:intra-Golgi vesicle-mediated transport"/>
    <property type="evidence" value="ECO:0007669"/>
    <property type="project" value="EnsemblFungi"/>
</dbReference>
<dbReference type="InParanoid" id="I2GWH0"/>
<dbReference type="GeneID" id="14493314"/>
<feature type="compositionally biased region" description="Acidic residues" evidence="3">
    <location>
        <begin position="477"/>
        <end position="496"/>
    </location>
</feature>
<dbReference type="Pfam" id="PF26280">
    <property type="entry name" value="Ig_TRAPPC9-Trs120_2nd"/>
    <property type="match status" value="1"/>
</dbReference>
<gene>
    <name evidence="8" type="primary">TBLA0A06800</name>
    <name evidence="8" type="ORF">TBLA_0A06800</name>
</gene>
<evidence type="ECO:0000313" key="9">
    <source>
        <dbReference type="Proteomes" id="UP000002866"/>
    </source>
</evidence>
<dbReference type="GO" id="GO:0034498">
    <property type="term" value="P:early endosome to Golgi transport"/>
    <property type="evidence" value="ECO:0007669"/>
    <property type="project" value="EnsemblFungi"/>
</dbReference>
<dbReference type="InterPro" id="IPR058568">
    <property type="entry name" value="Ig_TRAPPC9_Trs120_4th"/>
</dbReference>
<evidence type="ECO:0000256" key="3">
    <source>
        <dbReference type="SAM" id="MobiDB-lite"/>
    </source>
</evidence>
<dbReference type="InterPro" id="IPR058564">
    <property type="entry name" value="TPR_TRAPPC9_Trs120"/>
</dbReference>
<dbReference type="Pfam" id="PF26282">
    <property type="entry name" value="Ig_TRAPPC9-Trs120_3rd"/>
    <property type="match status" value="1"/>
</dbReference>
<dbReference type="OMA" id="EHSRDRM"/>
<dbReference type="Proteomes" id="UP000002866">
    <property type="component" value="Chromosome 1"/>
</dbReference>
<dbReference type="GO" id="GO:0005802">
    <property type="term" value="C:trans-Golgi network"/>
    <property type="evidence" value="ECO:0007669"/>
    <property type="project" value="EnsemblFungi"/>
</dbReference>
<name>I2GWH0_HENB6</name>
<proteinExistence type="predicted"/>
<dbReference type="RefSeq" id="XP_004177991.1">
    <property type="nucleotide sequence ID" value="XM_004177943.1"/>
</dbReference>
<feature type="domain" description="Trs120/TRAPPC9 third Ig-like" evidence="6">
    <location>
        <begin position="1039"/>
        <end position="1209"/>
    </location>
</feature>
<sequence>MDSSPLYSSSFVGPSRIKTIVVPIGNWKAPQFKQTLTKLQNYNEIRLLDITPIDSPLFNPQGFPNGRLYLDFLTSPTDVNNPLDLFLYDFEPFRKSFILIALVNDDSDPEKNIGQLKHKFPTVISHNLIYTTNDTNINKAELSTSSTNVFKGNLDLNGVSETILCDIGKNFLSALTHYYSSYKHVTLRSPGAIGGNAVLKTTLLRNPLSSTASSTPGMAIGSGNSLPNVTSKRISTFEMRTSNLKRSASLKLARSLTTSDNKVQQRSQGRQFKILGNFQLLAGRYIDALASFTEAVSLLHLVRDYIWLASALDGIGMCLLLLSYLDISFQLPQLILGLCPTTTSTTDNNSSNPNISTGEAVLLPRPSMTIQSPRNSLAMSSNLNVNIDNVNIPILIQSIIEKVLHYYELSLNHNTEYAPQEVYCSFLIKTLTYMTVGTTDSELSHELLKKVIKGLNQTSSPHNIDTMNANRSSSNTVEEEEAEEEADDDDNSDDNSSELSVEMKPRSPPLFSKQDVYCFASRLFEIQLKEMSCASQAQIYLPLAEIYGVLGFHRKRNFVLRLLLCILAAKPYELAWASDFSDLLIDMVKFFGIEDFQPEKSIADASTSSSMNFHKIALQLCLNIAERVNDDQLSSKLSTILINRYNNLLTKVEQMEILKKCLQPLIINESIKEYWDPFLLRSLSIYRLEFSSSLSATSSTTIPHKTEIYQKLDSLEEANEDKLTTKNDNLENTKRNVSSSQKVYNPFKRERAHSTVTAITPQLLDGEFLVGDRAEIAVSLQNPFKFEISITGIQVADDLLDYCEIDRTEISLKNPYYISPGSISKILLPIKLKKKTSDEIIIIEHLNISVFGLPSKLFKIVNAEKRNETDKSEVNERAKCSYFRLKILPEQPELEILKTTEMIDNTWMLLDGVKRKFHVTIRNKSLKSSIDYINISYNTNIEQNLKNDYWKNLLPDDLYEKEKQLEWLKTSLLSFKDIPNSLQPGEKDTVEIELDTKNVPLNFNEVNLIINYGSYTEDKKSVYMKSLIVPYKITVKRSIEVSNMEIIPINQPFAEEMEHIDWIGYFMKKIREKKDVRISDYVLLLIDLRNSWIDGIKCSMTYEDFQSDDYIIENNHTTRIIVPIRRIFYQENNFGNIAIPKVFQGRQFIRTFLNVEQVVDMREKFWCREYIMSRLSCHWQLSSNDDNYGIVNFKQFISKFDSRMVNTIYNGRLPFDIKIDIDENTVTMGDQVQIKVKTMPIKKSSTHDEIYYLNFIIFDNHTQKIIPRNTSRLLYNGVLSRTLTISKDYEGEAINTLLELIPIEKGEYEISVCISEGPNSENLLQFSSESVIFQVV</sequence>
<organism evidence="8 9">
    <name type="scientific">Henningerozyma blattae (strain ATCC 34711 / CBS 6284 / DSM 70876 / NBRC 10599 / NRRL Y-10934 / UCD 77-7)</name>
    <name type="common">Yeast</name>
    <name type="synonym">Tetrapisispora blattae</name>
    <dbReference type="NCBI Taxonomy" id="1071380"/>
    <lineage>
        <taxon>Eukaryota</taxon>
        <taxon>Fungi</taxon>
        <taxon>Dikarya</taxon>
        <taxon>Ascomycota</taxon>
        <taxon>Saccharomycotina</taxon>
        <taxon>Saccharomycetes</taxon>
        <taxon>Saccharomycetales</taxon>
        <taxon>Saccharomycetaceae</taxon>
        <taxon>Henningerozyma</taxon>
    </lineage>
</organism>
<dbReference type="EMBL" id="HE806316">
    <property type="protein sequence ID" value="CCH58472.1"/>
    <property type="molecule type" value="Genomic_DNA"/>
</dbReference>
<dbReference type="PANTHER" id="PTHR21512:SF5">
    <property type="entry name" value="TRAFFICKING PROTEIN PARTICLE COMPLEX SUBUNIT 9"/>
    <property type="match status" value="1"/>
</dbReference>
<evidence type="ECO:0000259" key="7">
    <source>
        <dbReference type="Pfam" id="PF26283"/>
    </source>
</evidence>
<accession>I2GWH0</accession>
<dbReference type="InterPro" id="IPR058567">
    <property type="entry name" value="Ig_TRAPPC9_Trs120_3rd"/>
</dbReference>
<dbReference type="FunCoup" id="I2GWH0">
    <property type="interactions" value="46"/>
</dbReference>
<evidence type="ECO:0000256" key="1">
    <source>
        <dbReference type="ARBA" id="ARBA00004555"/>
    </source>
</evidence>
<evidence type="ECO:0000259" key="5">
    <source>
        <dbReference type="Pfam" id="PF26251"/>
    </source>
</evidence>
<dbReference type="KEGG" id="tbl:TBLA_0A06800"/>
<feature type="domain" description="Trs120/TRAPPC9 N-terminal" evidence="4">
    <location>
        <begin position="9"/>
        <end position="334"/>
    </location>
</feature>
<evidence type="ECO:0000256" key="2">
    <source>
        <dbReference type="ARBA" id="ARBA00023034"/>
    </source>
</evidence>
<evidence type="ECO:0000313" key="8">
    <source>
        <dbReference type="EMBL" id="CCH58472.1"/>
    </source>
</evidence>
<dbReference type="Pfam" id="PF08626">
    <property type="entry name" value="TRAPPC9-Trs120"/>
    <property type="match status" value="1"/>
</dbReference>
<dbReference type="STRING" id="1071380.I2GWH0"/>
<dbReference type="GO" id="GO:0005769">
    <property type="term" value="C:early endosome"/>
    <property type="evidence" value="ECO:0007669"/>
    <property type="project" value="EnsemblFungi"/>
</dbReference>
<feature type="compositionally biased region" description="Polar residues" evidence="3">
    <location>
        <begin position="459"/>
        <end position="471"/>
    </location>
</feature>
<dbReference type="HOGENOM" id="CLU_002231_0_0_1"/>
<feature type="region of interest" description="Disordered" evidence="3">
    <location>
        <begin position="459"/>
        <end position="507"/>
    </location>
</feature>
<protein>
    <recommendedName>
        <fullName evidence="10">Trafficking protein particle complex II-specific subunit 120</fullName>
    </recommendedName>
</protein>
<keyword evidence="9" id="KW-1185">Reference proteome</keyword>
<evidence type="ECO:0000259" key="6">
    <source>
        <dbReference type="Pfam" id="PF26282"/>
    </source>
</evidence>
<dbReference type="OrthoDB" id="27962at2759"/>
<dbReference type="InterPro" id="IPR058563">
    <property type="entry name" value="Trs120_TRAPPC9_N"/>
</dbReference>
<feature type="domain" description="Trs120/TRAPPC9 fourth Ig-like" evidence="7">
    <location>
        <begin position="1218"/>
        <end position="1335"/>
    </location>
</feature>
<reference evidence="8 9" key="1">
    <citation type="journal article" date="2011" name="Proc. Natl. Acad. Sci. U.S.A.">
        <title>Evolutionary erosion of yeast sex chromosomes by mating-type switching accidents.</title>
        <authorList>
            <person name="Gordon J.L."/>
            <person name="Armisen D."/>
            <person name="Proux-Wera E."/>
            <person name="Oheigeartaigh S.S."/>
            <person name="Byrne K.P."/>
            <person name="Wolfe K.H."/>
        </authorList>
    </citation>
    <scope>NUCLEOTIDE SEQUENCE [LARGE SCALE GENOMIC DNA]</scope>
    <source>
        <strain evidence="9">ATCC 34711 / CBS 6284 / DSM 70876 / NBRC 10599 / NRRL Y-10934 / UCD 77-7</strain>
    </source>
</reference>
<feature type="domain" description="Trs120/TRAPPC9 TPR region" evidence="5">
    <location>
        <begin position="393"/>
        <end position="671"/>
    </location>
</feature>
<evidence type="ECO:0008006" key="10">
    <source>
        <dbReference type="Google" id="ProtNLM"/>
    </source>
</evidence>
<dbReference type="Pfam" id="PF26283">
    <property type="entry name" value="Ig_TRAPPC9-Trs120_4th"/>
    <property type="match status" value="1"/>
</dbReference>
<dbReference type="Pfam" id="PF26251">
    <property type="entry name" value="TPR_TRAPPC9-Trs120"/>
    <property type="match status" value="1"/>
</dbReference>
<dbReference type="GO" id="GO:0005829">
    <property type="term" value="C:cytosol"/>
    <property type="evidence" value="ECO:0007669"/>
    <property type="project" value="GOC"/>
</dbReference>
<dbReference type="InterPro" id="IPR013935">
    <property type="entry name" value="Trs120_TRAPPC9"/>
</dbReference>
<dbReference type="GO" id="GO:1990071">
    <property type="term" value="C:TRAPPII protein complex"/>
    <property type="evidence" value="ECO:0007669"/>
    <property type="project" value="EnsemblFungi"/>
</dbReference>